<dbReference type="Proteomes" id="UP000885348">
    <property type="component" value="Unassembled WGS sequence"/>
</dbReference>
<protein>
    <recommendedName>
        <fullName evidence="1">Plasmid conjugative transfer protein PilI domain-containing protein</fullName>
    </recommendedName>
</protein>
<proteinExistence type="predicted"/>
<comment type="caution">
    <text evidence="2">The sequence shown here is derived from an EMBL/GenBank/DDBJ whole genome shotgun (WGS) entry which is preliminary data.</text>
</comment>
<reference evidence="2" key="1">
    <citation type="submission" date="2018-09" db="EMBL/GenBank/DDBJ databases">
        <authorList>
            <person name="Ashton P.M."/>
            <person name="Dallman T."/>
            <person name="Nair S."/>
            <person name="De Pinna E."/>
            <person name="Peters T."/>
            <person name="Grant K."/>
        </authorList>
    </citation>
    <scope>NUCLEOTIDE SEQUENCE [LARGE SCALE GENOMIC DNA]</scope>
    <source>
        <strain evidence="2">598938</strain>
    </source>
</reference>
<dbReference type="EMBL" id="RVVJ01000026">
    <property type="protein sequence ID" value="MML55511.1"/>
    <property type="molecule type" value="Genomic_DNA"/>
</dbReference>
<accession>A0A403QLH5</accession>
<dbReference type="InterPro" id="IPR018897">
    <property type="entry name" value="Plasmid_conjug_transfer_PilI"/>
</dbReference>
<sequence>MFNRHKKYDKHQNTAELSVNTTNILKTLNRLIRQKITFSGKGKLTHLKNWLCVINKNTKHIIFHIPVLANERKNKYIIHYRKNTGTDVHISLPSLLSSMVEARKQKTIHNYMICIVENNTRIKRWDRDIFGNETRWRTLPPGKFEILGKLTFTYKVVRD</sequence>
<evidence type="ECO:0000313" key="2">
    <source>
        <dbReference type="EMBL" id="MML55511.1"/>
    </source>
</evidence>
<organism evidence="2">
    <name type="scientific">Salmonella enterica I</name>
    <dbReference type="NCBI Taxonomy" id="59201"/>
    <lineage>
        <taxon>Bacteria</taxon>
        <taxon>Pseudomonadati</taxon>
        <taxon>Pseudomonadota</taxon>
        <taxon>Gammaproteobacteria</taxon>
        <taxon>Enterobacterales</taxon>
        <taxon>Enterobacteriaceae</taxon>
        <taxon>Salmonella</taxon>
    </lineage>
</organism>
<dbReference type="Pfam" id="PF10623">
    <property type="entry name" value="PilI"/>
    <property type="match status" value="1"/>
</dbReference>
<gene>
    <name evidence="2" type="ORF">D7N80_19880</name>
</gene>
<dbReference type="AlphaFoldDB" id="A0A403QLH5"/>
<feature type="domain" description="Plasmid conjugative transfer protein PilI" evidence="1">
    <location>
        <begin position="102"/>
        <end position="149"/>
    </location>
</feature>
<name>A0A403QLH5_SALET</name>
<evidence type="ECO:0000259" key="1">
    <source>
        <dbReference type="Pfam" id="PF10623"/>
    </source>
</evidence>